<dbReference type="FunFam" id="1.10.287.2720:FF:000001">
    <property type="entry name" value="Oxysterol-binding OBPalpha"/>
    <property type="match status" value="1"/>
</dbReference>
<dbReference type="CDD" id="cd04052">
    <property type="entry name" value="C2B_Tricalbin-like"/>
    <property type="match status" value="1"/>
</dbReference>
<dbReference type="InterPro" id="IPR000648">
    <property type="entry name" value="Oxysterol-bd"/>
</dbReference>
<dbReference type="Pfam" id="PF00168">
    <property type="entry name" value="C2"/>
    <property type="match status" value="5"/>
</dbReference>
<evidence type="ECO:0000256" key="3">
    <source>
        <dbReference type="ARBA" id="ARBA00022448"/>
    </source>
</evidence>
<feature type="region of interest" description="Disordered" evidence="13">
    <location>
        <begin position="1873"/>
        <end position="1944"/>
    </location>
</feature>
<feature type="domain" description="C2" evidence="15">
    <location>
        <begin position="589"/>
        <end position="709"/>
    </location>
</feature>
<keyword evidence="10" id="KW-0446">Lipid-binding</keyword>
<feature type="compositionally biased region" description="Polar residues" evidence="13">
    <location>
        <begin position="1916"/>
        <end position="1930"/>
    </location>
</feature>
<feature type="domain" description="C2" evidence="15">
    <location>
        <begin position="715"/>
        <end position="844"/>
    </location>
</feature>
<evidence type="ECO:0000259" key="15">
    <source>
        <dbReference type="PROSITE" id="PS50004"/>
    </source>
</evidence>
<dbReference type="InterPro" id="IPR037761">
    <property type="entry name" value="C2A_Tricalbin"/>
</dbReference>
<dbReference type="Gene3D" id="3.30.70.3490">
    <property type="match status" value="1"/>
</dbReference>
<dbReference type="InterPro" id="IPR035892">
    <property type="entry name" value="C2_domain_sf"/>
</dbReference>
<dbReference type="Pfam" id="PF25669">
    <property type="entry name" value="SMP_MUG190-like"/>
    <property type="match status" value="1"/>
</dbReference>
<dbReference type="CDD" id="cd04040">
    <property type="entry name" value="C2D_Tricalbin-like"/>
    <property type="match status" value="1"/>
</dbReference>
<proteinExistence type="inferred from homology"/>
<keyword evidence="5 14" id="KW-0812">Transmembrane</keyword>
<keyword evidence="3" id="KW-0813">Transport</keyword>
<keyword evidence="6" id="KW-0677">Repeat</keyword>
<keyword evidence="9" id="KW-0445">Lipid transport</keyword>
<feature type="domain" description="SMP-LTD" evidence="16">
    <location>
        <begin position="245"/>
        <end position="450"/>
    </location>
</feature>
<dbReference type="PANTHER" id="PTHR46980:SF2">
    <property type="entry name" value="TRICALBIN-1-RELATED"/>
    <property type="match status" value="1"/>
</dbReference>
<evidence type="ECO:0000313" key="18">
    <source>
        <dbReference type="Proteomes" id="UP000242519"/>
    </source>
</evidence>
<dbReference type="InterPro" id="IPR037239">
    <property type="entry name" value="OSBP_sf"/>
</dbReference>
<feature type="compositionally biased region" description="Low complexity" evidence="13">
    <location>
        <begin position="1900"/>
        <end position="1915"/>
    </location>
</feature>
<dbReference type="InterPro" id="IPR000008">
    <property type="entry name" value="C2_dom"/>
</dbReference>
<comment type="caution">
    <text evidence="17">The sequence shown here is derived from an EMBL/GenBank/DDBJ whole genome shotgun (WGS) entry which is preliminary data.</text>
</comment>
<dbReference type="Gene3D" id="1.10.287.2720">
    <property type="match status" value="1"/>
</dbReference>
<keyword evidence="11 14" id="KW-0472">Membrane</keyword>
<feature type="region of interest" description="Disordered" evidence="13">
    <location>
        <begin position="888"/>
        <end position="912"/>
    </location>
</feature>
<sequence length="2024" mass="222626">MDTNYSAAELKTQGVLDAARDPYSSVTAADAEQRIVAESMKAGVAAFNFDPDATPEQKAAQARALIPEGFHHEPKSKAVAIPTDIDDGKPGAYDLPSPSTAGAIAAVKNGKDRNAHPSTNGMSGQFIDDEADENDRWVERTGWAPRFGNGTSGDSIQEESLADHQTWVEARLDDKFFGDWYHNTGIIIFACLSSWFVAVLGGGLAWVLLIMAICGTYYRTSIRRVRRNFRDDVHRELAKNRLETDTESLEWINSFLAKFWPIFQPVLAETIINSVDQVLSTATPAFLDSLRMKTFTLGNKPPRMEHVKTYPKAEDDVVLMDWKFSFTPNDHADMTSRQIKNKVNPKVVLEIRIGKAMISKGLDVIVEDFAFSGLMRVKIKLQIPFPHVEKIEISFLEKPMIDYVCKPIGGEMLGFDISFIPGLESFILDQIHANIGPMMYAPNVFPIEVAKMLSGSAVDEAIGVMAVTLHGAQGLKNPDKFAGTPDPYTILSFNSGVPLAQTKTVKENANPRWNETKYLIVTSFNESLTLQIFDFNDIRKDKELGTATFPLERIQEVTEYENEQLEVVANGKARGIVSTDVRFFPVLEGRVLPDGAKEPPPESNTGIARITVEQCKELDGSQSLLGALNPYAVLLLNNKEIHSTRKLKRTNNPIWDNGSKEVLITDRKSAKLGLVIKDDRDLSTDPILGTYQIKLTDMLNLMEKGQEWYHLAGAKTGRVKFTLQWKPVALSGIGAGTGGYVTPIGVMRFHFKNARDLRNLETLGKSDPYVRVLLSGIEKARTVTFQNNLNPDFDEVIYIPVHSTREKLTLEVMDQETINSDRSLGSVEVLAADYVSQAKNGEFLVNDSKTPQVGPLHLNGKGAPKGTLNFTVSFYPCLNVADPEEEEELAARKKSADQGRSSIESGRSGDALVTANRSLENGKIDTSLEHVLAEGEKEQIEVEEQSKLPKIHLSPEELIKYESGLIIFKIMDVDLTRNNTHVDVLMDDFAFPSYSSSKIKSKRTKIDEIGDCFVRELDFSKITLRIRAKGEIKGDAKDQEDIIAKLTGNTLDTLKQCLNNPTVLKLKDDQGQLSSVKVSLKYIPVKMQLDPSESMNNMGKLRVDVLDASDLPSADRNGFSDPYCVFELNGKDVFKTKTQKKTLHPAWNEFFEVDIPSRTAAKFTCRVLDWDFADKADLLGNADINLELLDPFKAQEYNLNLDGKSGSVRLRLLFRPDYVTRSRQGSSTFSGTFATPGKIVTGVAGAPIKGVGFAAHGVGKGASFIRQGFKSKKKSEEESNGTGSVEMGAEDAKFANGGSNGGLRRASNLPPPATVLESPSTPPGSALGIPGHGRTKSFGASSMHSTMQGGSCAPTGTASFTILSAAGYPPSANVMVSMKHIGPKPKTIHKTEHIKSASGIVTFNDKKESFKYACSADTQFQIQVKGHNTFGSDDDLGEALFFVDESGSGLEKSVKAGSGLVTLKSNFVLNPIDNSDYSARSSVDESRSDGPEDETTIVEPDQGNVLSHIISQLRPGADLSRVVLPTFILEPRSMLERITNFMAHPETLLPMPEIDDPTQRFLSVVKFYLSGWHIKPPGVKKPLNPILGETFTGYWTFPDNTKGYYISEQTSHHPPKSSYFYMAPEHHIRIDGCLKPRSKFLGNSAASIMEGIAILRFLNRGEGPKGERYILTQPNMYARGILFGKMKYELGDHSFVRCPELGLSADIEFKTKGYFGGTYNAIAGVIKNEHTGEVLYELSGMWSGEMWAKHLKTGKKDLLFNATRAKHTPPEVRPLEEQDGRESRRLWFATSNAVRERNHELATSEKTKIEDMQRDEAAKRVEDGVEWHPRLFRAVKGGPGGPEEGEEDLDWILNANIDGKTPEKQAEQILAITPILKGQKPNEKNPIPSQNQRSEATHKAVPAAASALVSSAGPATENQPPQAATSNNLVESGPSGGVQTQSQTAPVPLVPADLQAAQTVNNGELQKDLEQTLRSTSTPMPAEGPLVDFHGDLKRTLPAVDSKGILRREDTDTKSLDDFVDAKE</sequence>
<dbReference type="GO" id="GO:0005789">
    <property type="term" value="C:endoplasmic reticulum membrane"/>
    <property type="evidence" value="ECO:0007669"/>
    <property type="project" value="UniProtKB-SubCell"/>
</dbReference>
<evidence type="ECO:0000256" key="1">
    <source>
        <dbReference type="ARBA" id="ARBA00004586"/>
    </source>
</evidence>
<dbReference type="PROSITE" id="PS01013">
    <property type="entry name" value="OSBP"/>
    <property type="match status" value="1"/>
</dbReference>
<evidence type="ECO:0000256" key="9">
    <source>
        <dbReference type="ARBA" id="ARBA00023055"/>
    </source>
</evidence>
<keyword evidence="4" id="KW-0597">Phosphoprotein</keyword>
<dbReference type="SMART" id="SM00239">
    <property type="entry name" value="C2"/>
    <property type="match status" value="5"/>
</dbReference>
<dbReference type="SUPFAM" id="SSF144000">
    <property type="entry name" value="Oxysterol-binding protein-like"/>
    <property type="match status" value="1"/>
</dbReference>
<dbReference type="Pfam" id="PF01237">
    <property type="entry name" value="Oxysterol_BP"/>
    <property type="match status" value="1"/>
</dbReference>
<dbReference type="SUPFAM" id="SSF49562">
    <property type="entry name" value="C2 domain (Calcium/lipid-binding domain, CaLB)"/>
    <property type="match status" value="5"/>
</dbReference>
<dbReference type="PROSITE" id="PS51847">
    <property type="entry name" value="SMP"/>
    <property type="match status" value="1"/>
</dbReference>
<dbReference type="FunCoup" id="A0A218ZIA8">
    <property type="interactions" value="90"/>
</dbReference>
<evidence type="ECO:0000256" key="4">
    <source>
        <dbReference type="ARBA" id="ARBA00022553"/>
    </source>
</evidence>
<feature type="domain" description="C2" evidence="15">
    <location>
        <begin position="1081"/>
        <end position="1201"/>
    </location>
</feature>
<evidence type="ECO:0000256" key="14">
    <source>
        <dbReference type="SAM" id="Phobius"/>
    </source>
</evidence>
<evidence type="ECO:0000313" key="17">
    <source>
        <dbReference type="EMBL" id="OWP07065.1"/>
    </source>
</evidence>
<organism evidence="17 18">
    <name type="scientific">Diplocarpon coronariae</name>
    <dbReference type="NCBI Taxonomy" id="2795749"/>
    <lineage>
        <taxon>Eukaryota</taxon>
        <taxon>Fungi</taxon>
        <taxon>Dikarya</taxon>
        <taxon>Ascomycota</taxon>
        <taxon>Pezizomycotina</taxon>
        <taxon>Leotiomycetes</taxon>
        <taxon>Helotiales</taxon>
        <taxon>Drepanopezizaceae</taxon>
        <taxon>Diplocarpon</taxon>
    </lineage>
</organism>
<keyword evidence="18" id="KW-1185">Reference proteome</keyword>
<evidence type="ECO:0000256" key="12">
    <source>
        <dbReference type="RuleBase" id="RU003844"/>
    </source>
</evidence>
<dbReference type="CDD" id="cd04045">
    <property type="entry name" value="C2C_Tricalbin-like"/>
    <property type="match status" value="1"/>
</dbReference>
<feature type="region of interest" description="Disordered" evidence="13">
    <location>
        <begin position="1478"/>
        <end position="1498"/>
    </location>
</feature>
<dbReference type="InterPro" id="IPR037762">
    <property type="entry name" value="C2C_Tricalbin"/>
</dbReference>
<dbReference type="Proteomes" id="UP000242519">
    <property type="component" value="Unassembled WGS sequence"/>
</dbReference>
<dbReference type="CDD" id="cd21678">
    <property type="entry name" value="SMP_TCB"/>
    <property type="match status" value="1"/>
</dbReference>
<dbReference type="FunFam" id="3.30.70.3490:FF:000020">
    <property type="entry name" value="Oxysterol binding protein (Osh7), putative"/>
    <property type="match status" value="1"/>
</dbReference>
<dbReference type="STRING" id="503106.A0A218ZIA8"/>
<dbReference type="InterPro" id="IPR037756">
    <property type="entry name" value="C2D_Tricalbin"/>
</dbReference>
<gene>
    <name evidence="17" type="ORF">B2J93_7799</name>
</gene>
<dbReference type="Gene3D" id="2.60.40.150">
    <property type="entry name" value="C2 domain"/>
    <property type="match status" value="4"/>
</dbReference>
<keyword evidence="8 14" id="KW-1133">Transmembrane helix</keyword>
<dbReference type="FunFam" id="2.40.160.120:FF:000007">
    <property type="entry name" value="Oxysterol binding protein"/>
    <property type="match status" value="1"/>
</dbReference>
<dbReference type="InParanoid" id="A0A218ZIA8"/>
<dbReference type="InterPro" id="IPR052455">
    <property type="entry name" value="Tricalbin_domain"/>
</dbReference>
<dbReference type="InterPro" id="IPR031468">
    <property type="entry name" value="SMP_LBD"/>
</dbReference>
<dbReference type="PANTHER" id="PTHR46980">
    <property type="entry name" value="TRICALBIN-1-RELATED"/>
    <property type="match status" value="1"/>
</dbReference>
<dbReference type="PROSITE" id="PS50004">
    <property type="entry name" value="C2"/>
    <property type="match status" value="4"/>
</dbReference>
<evidence type="ECO:0000256" key="10">
    <source>
        <dbReference type="ARBA" id="ARBA00023121"/>
    </source>
</evidence>
<dbReference type="EMBL" id="MZNU01000022">
    <property type="protein sequence ID" value="OWP07065.1"/>
    <property type="molecule type" value="Genomic_DNA"/>
</dbReference>
<evidence type="ECO:0000256" key="6">
    <source>
        <dbReference type="ARBA" id="ARBA00022737"/>
    </source>
</evidence>
<keyword evidence="7" id="KW-0256">Endoplasmic reticulum</keyword>
<feature type="region of interest" description="Disordered" evidence="13">
    <location>
        <begin position="2000"/>
        <end position="2024"/>
    </location>
</feature>
<evidence type="ECO:0000256" key="2">
    <source>
        <dbReference type="ARBA" id="ARBA00008842"/>
    </source>
</evidence>
<dbReference type="GO" id="GO:0008289">
    <property type="term" value="F:lipid binding"/>
    <property type="evidence" value="ECO:0007669"/>
    <property type="project" value="UniProtKB-KW"/>
</dbReference>
<dbReference type="Pfam" id="PF24920">
    <property type="entry name" value="C2_TCB1"/>
    <property type="match status" value="1"/>
</dbReference>
<dbReference type="Gene3D" id="2.40.160.120">
    <property type="match status" value="1"/>
</dbReference>
<dbReference type="CDD" id="cd04044">
    <property type="entry name" value="C2A_Tricalbin-like"/>
    <property type="match status" value="1"/>
</dbReference>
<evidence type="ECO:0000259" key="16">
    <source>
        <dbReference type="PROSITE" id="PS51847"/>
    </source>
</evidence>
<name>A0A218ZIA8_9HELO</name>
<dbReference type="InterPro" id="IPR018494">
    <property type="entry name" value="Oxysterol-bd_CS"/>
</dbReference>
<evidence type="ECO:0008006" key="19">
    <source>
        <dbReference type="Google" id="ProtNLM"/>
    </source>
</evidence>
<dbReference type="GO" id="GO:0061817">
    <property type="term" value="P:endoplasmic reticulum-plasma membrane tethering"/>
    <property type="evidence" value="ECO:0007669"/>
    <property type="project" value="InterPro"/>
</dbReference>
<comment type="subcellular location">
    <subcellularLocation>
        <location evidence="1">Endoplasmic reticulum membrane</location>
    </subcellularLocation>
</comment>
<evidence type="ECO:0000256" key="13">
    <source>
        <dbReference type="SAM" id="MobiDB-lite"/>
    </source>
</evidence>
<protein>
    <recommendedName>
        <fullName evidence="19">C2 domain-containing protein</fullName>
    </recommendedName>
</protein>
<evidence type="ECO:0000256" key="7">
    <source>
        <dbReference type="ARBA" id="ARBA00022824"/>
    </source>
</evidence>
<feature type="region of interest" description="Disordered" evidence="13">
    <location>
        <begin position="1267"/>
        <end position="1343"/>
    </location>
</feature>
<feature type="domain" description="C2" evidence="15">
    <location>
        <begin position="445"/>
        <end position="564"/>
    </location>
</feature>
<dbReference type="GO" id="GO:0006869">
    <property type="term" value="P:lipid transport"/>
    <property type="evidence" value="ECO:0007669"/>
    <property type="project" value="UniProtKB-KW"/>
</dbReference>
<evidence type="ECO:0000256" key="11">
    <source>
        <dbReference type="ARBA" id="ARBA00023136"/>
    </source>
</evidence>
<dbReference type="InterPro" id="IPR037765">
    <property type="entry name" value="C2B_Tricalbin"/>
</dbReference>
<evidence type="ECO:0000256" key="8">
    <source>
        <dbReference type="ARBA" id="ARBA00022989"/>
    </source>
</evidence>
<dbReference type="OrthoDB" id="1029639at2759"/>
<accession>A0A218ZIA8</accession>
<comment type="similarity">
    <text evidence="2 12">Belongs to the OSBP family.</text>
</comment>
<feature type="compositionally biased region" description="Basic and acidic residues" evidence="13">
    <location>
        <begin position="2004"/>
        <end position="2024"/>
    </location>
</feature>
<feature type="transmembrane region" description="Helical" evidence="14">
    <location>
        <begin position="185"/>
        <end position="218"/>
    </location>
</feature>
<dbReference type="InterPro" id="IPR056910">
    <property type="entry name" value="TCB1-3_C2"/>
</dbReference>
<evidence type="ECO:0000256" key="5">
    <source>
        <dbReference type="ARBA" id="ARBA00022692"/>
    </source>
</evidence>
<reference evidence="17 18" key="1">
    <citation type="submission" date="2017-04" db="EMBL/GenBank/DDBJ databases">
        <title>Draft genome sequence of Marssonina coronaria NL1: causal agent of apple blotch.</title>
        <authorList>
            <person name="Cheng Q."/>
        </authorList>
    </citation>
    <scope>NUCLEOTIDE SEQUENCE [LARGE SCALE GENOMIC DNA]</scope>
    <source>
        <strain evidence="17 18">NL1</strain>
    </source>
</reference>